<dbReference type="Gene3D" id="2.40.128.20">
    <property type="match status" value="1"/>
</dbReference>
<dbReference type="PROSITE" id="PS00213">
    <property type="entry name" value="LIPOCALIN"/>
    <property type="match status" value="1"/>
</dbReference>
<comment type="similarity">
    <text evidence="2 7">Belongs to the calycin superfamily. Lipocalin family.</text>
</comment>
<dbReference type="PRINTS" id="PR00179">
    <property type="entry name" value="LIPOCALIN"/>
</dbReference>
<evidence type="ECO:0000256" key="3">
    <source>
        <dbReference type="ARBA" id="ARBA00022525"/>
    </source>
</evidence>
<dbReference type="GeneID" id="109382628"/>
<dbReference type="InterPro" id="IPR012674">
    <property type="entry name" value="Calycin"/>
</dbReference>
<proteinExistence type="inferred from homology"/>
<dbReference type="PANTHER" id="PTHR11430:SF117">
    <property type="entry name" value="GLYCODELIN"/>
    <property type="match status" value="1"/>
</dbReference>
<dbReference type="InterPro" id="IPR022272">
    <property type="entry name" value="Lipocalin_CS"/>
</dbReference>
<evidence type="ECO:0000256" key="6">
    <source>
        <dbReference type="ARBA" id="ARBA00023157"/>
    </source>
</evidence>
<evidence type="ECO:0000256" key="2">
    <source>
        <dbReference type="ARBA" id="ARBA00006889"/>
    </source>
</evidence>
<evidence type="ECO:0000313" key="10">
    <source>
        <dbReference type="Proteomes" id="UP000694851"/>
    </source>
</evidence>
<evidence type="ECO:0000256" key="8">
    <source>
        <dbReference type="SAM" id="SignalP"/>
    </source>
</evidence>
<dbReference type="PRINTS" id="PR01172">
    <property type="entry name" value="BLCTOGLOBULN"/>
</dbReference>
<protein>
    <submittedName>
        <fullName evidence="11 12">Beta-lactoglobulin-1-like</fullName>
    </submittedName>
</protein>
<feature type="signal peptide" evidence="8">
    <location>
        <begin position="1"/>
        <end position="18"/>
    </location>
</feature>
<dbReference type="Proteomes" id="UP000694851">
    <property type="component" value="Unplaced"/>
</dbReference>
<dbReference type="KEGG" id="hai:109382628"/>
<keyword evidence="3" id="KW-0964">Secreted</keyword>
<keyword evidence="10" id="KW-1185">Reference proteome</keyword>
<dbReference type="PANTHER" id="PTHR11430">
    <property type="entry name" value="LIPOCALIN"/>
    <property type="match status" value="1"/>
</dbReference>
<dbReference type="SUPFAM" id="SSF50814">
    <property type="entry name" value="Lipocalins"/>
    <property type="match status" value="1"/>
</dbReference>
<evidence type="ECO:0000259" key="9">
    <source>
        <dbReference type="Pfam" id="PF00061"/>
    </source>
</evidence>
<dbReference type="GO" id="GO:0019841">
    <property type="term" value="F:retinol binding"/>
    <property type="evidence" value="ECO:0007669"/>
    <property type="project" value="UniProtKB-KW"/>
</dbReference>
<evidence type="ECO:0000256" key="1">
    <source>
        <dbReference type="ARBA" id="ARBA00004613"/>
    </source>
</evidence>
<dbReference type="KEGG" id="hai:109382639"/>
<evidence type="ECO:0000313" key="11">
    <source>
        <dbReference type="RefSeq" id="XP_019497805.1"/>
    </source>
</evidence>
<comment type="subcellular location">
    <subcellularLocation>
        <location evidence="1">Secreted</location>
    </subcellularLocation>
</comment>
<feature type="domain" description="Lipocalin/cytosolic fatty-acid binding" evidence="9">
    <location>
        <begin position="35"/>
        <end position="165"/>
    </location>
</feature>
<accession>A0A8B7RE59</accession>
<dbReference type="OrthoDB" id="9835883at2759"/>
<evidence type="ECO:0000256" key="7">
    <source>
        <dbReference type="RuleBase" id="RU003695"/>
    </source>
</evidence>
<dbReference type="InterPro" id="IPR002345">
    <property type="entry name" value="Lipocalin"/>
</dbReference>
<gene>
    <name evidence="11" type="primary">LOC109382628</name>
    <name evidence="12" type="synonym">LOC109382639</name>
</gene>
<sequence>MKCLLLALSVALVCGTQAKFIPRTTPEDLDVQKVAGTWYSVAMAASDISLLNTQSAPLRVYVKELRLIPKDSLEIVLNRWEDGSCVDRKILAEKTEVPAEFKINYPEGSKLHVLDTDYKNYMFVCVENAVAPGQGLVCQYLARTPKVDEGVMEQFRAALNLQPMNIWLRFTPTQAKERCLV</sequence>
<keyword evidence="5" id="KW-0683">Retinol-binding</keyword>
<feature type="chain" id="PRO_5044664658" evidence="8">
    <location>
        <begin position="19"/>
        <end position="181"/>
    </location>
</feature>
<dbReference type="RefSeq" id="XP_019497833.1">
    <property type="nucleotide sequence ID" value="XM_019642288.1"/>
</dbReference>
<dbReference type="RefSeq" id="XP_019497805.1">
    <property type="nucleotide sequence ID" value="XM_019642260.1"/>
</dbReference>
<keyword evidence="4" id="KW-0494">Milk protein</keyword>
<organism evidence="10 11">
    <name type="scientific">Hipposideros armiger</name>
    <name type="common">Great Himalayan leaf-nosed bat</name>
    <dbReference type="NCBI Taxonomy" id="186990"/>
    <lineage>
        <taxon>Eukaryota</taxon>
        <taxon>Metazoa</taxon>
        <taxon>Chordata</taxon>
        <taxon>Craniata</taxon>
        <taxon>Vertebrata</taxon>
        <taxon>Euteleostomi</taxon>
        <taxon>Mammalia</taxon>
        <taxon>Eutheria</taxon>
        <taxon>Laurasiatheria</taxon>
        <taxon>Chiroptera</taxon>
        <taxon>Yinpterochiroptera</taxon>
        <taxon>Rhinolophoidea</taxon>
        <taxon>Hipposideridae</taxon>
        <taxon>Hipposideros</taxon>
    </lineage>
</organism>
<keyword evidence="6" id="KW-1015">Disulfide bond</keyword>
<reference evidence="11 12" key="1">
    <citation type="submission" date="2025-04" db="UniProtKB">
        <authorList>
            <consortium name="RefSeq"/>
        </authorList>
    </citation>
    <scope>IDENTIFICATION</scope>
    <source>
        <tissue evidence="11 12">Muscle</tissue>
    </source>
</reference>
<keyword evidence="8" id="KW-0732">Signal</keyword>
<dbReference type="CDD" id="cd19416">
    <property type="entry name" value="lipocalin_beta-LG-like"/>
    <property type="match status" value="1"/>
</dbReference>
<name>A0A8B7RE59_HIPAR</name>
<dbReference type="GeneID" id="109382639"/>
<dbReference type="InterPro" id="IPR002447">
    <property type="entry name" value="Blactoglobulin"/>
</dbReference>
<evidence type="ECO:0000256" key="5">
    <source>
        <dbReference type="ARBA" id="ARBA00023072"/>
    </source>
</evidence>
<dbReference type="Pfam" id="PF00061">
    <property type="entry name" value="Lipocalin"/>
    <property type="match status" value="1"/>
</dbReference>
<dbReference type="GO" id="GO:0005576">
    <property type="term" value="C:extracellular region"/>
    <property type="evidence" value="ECO:0007669"/>
    <property type="project" value="UniProtKB-SubCell"/>
</dbReference>
<dbReference type="InterPro" id="IPR000566">
    <property type="entry name" value="Lipocln_cytosolic_FA-bd_dom"/>
</dbReference>
<dbReference type="AlphaFoldDB" id="A0A8B7RE59"/>
<evidence type="ECO:0000313" key="12">
    <source>
        <dbReference type="RefSeq" id="XP_019497833.1"/>
    </source>
</evidence>
<evidence type="ECO:0000256" key="4">
    <source>
        <dbReference type="ARBA" id="ARBA00022743"/>
    </source>
</evidence>